<dbReference type="Pfam" id="PF17392">
    <property type="entry name" value="Urocanase_C"/>
    <property type="match status" value="1"/>
</dbReference>
<dbReference type="PIRSF" id="PIRSF001423">
    <property type="entry name" value="Urocanate_hydrat"/>
    <property type="match status" value="1"/>
</dbReference>
<protein>
    <recommendedName>
        <fullName evidence="3 9">Urocanate hydratase</fullName>
        <shortName evidence="9">Urocanase</shortName>
        <ecNumber evidence="3 9">4.2.1.49</ecNumber>
    </recommendedName>
    <alternativeName>
        <fullName evidence="7 9">Imidazolonepropionate hydrolase</fullName>
    </alternativeName>
</protein>
<dbReference type="NCBIfam" id="TIGR01228">
    <property type="entry name" value="hutU"/>
    <property type="match status" value="1"/>
</dbReference>
<feature type="domain" description="Urocanase Rossmann-like" evidence="10">
    <location>
        <begin position="158"/>
        <end position="367"/>
    </location>
</feature>
<proteinExistence type="inferred from homology"/>
<evidence type="ECO:0000256" key="6">
    <source>
        <dbReference type="ARBA" id="ARBA00023239"/>
    </source>
</evidence>
<evidence type="ECO:0000256" key="8">
    <source>
        <dbReference type="ARBA" id="ARBA00047623"/>
    </source>
</evidence>
<evidence type="ECO:0000313" key="13">
    <source>
        <dbReference type="EMBL" id="EGY79470.1"/>
    </source>
</evidence>
<comment type="caution">
    <text evidence="13">The sequence shown here is derived from an EMBL/GenBank/DDBJ whole genome shotgun (WGS) entry which is preliminary data.</text>
</comment>
<evidence type="ECO:0000256" key="4">
    <source>
        <dbReference type="ARBA" id="ARBA00022808"/>
    </source>
</evidence>
<accession>G4D4T1</accession>
<dbReference type="Gene3D" id="3.40.50.10730">
    <property type="entry name" value="Urocanase like domains"/>
    <property type="match status" value="1"/>
</dbReference>
<dbReference type="UniPathway" id="UPA00379">
    <property type="reaction ID" value="UER00550"/>
</dbReference>
<keyword evidence="4 9" id="KW-0369">Histidine metabolism</keyword>
<dbReference type="GO" id="GO:0005737">
    <property type="term" value="C:cytoplasm"/>
    <property type="evidence" value="ECO:0007669"/>
    <property type="project" value="UniProtKB-SubCell"/>
</dbReference>
<feature type="binding site" evidence="9">
    <location>
        <position position="148"/>
    </location>
    <ligand>
        <name>NAD(+)</name>
        <dbReference type="ChEBI" id="CHEBI:57540"/>
    </ligand>
</feature>
<dbReference type="InterPro" id="IPR036190">
    <property type="entry name" value="Urocanase_sf"/>
</dbReference>
<evidence type="ECO:0000313" key="14">
    <source>
        <dbReference type="Proteomes" id="UP000003422"/>
    </source>
</evidence>
<dbReference type="InterPro" id="IPR035085">
    <property type="entry name" value="Urocanase_Rossmann-like"/>
</dbReference>
<name>G4D4T1_9FIRM</name>
<comment type="cofactor">
    <cofactor evidence="9">
        <name>NAD(+)</name>
        <dbReference type="ChEBI" id="CHEBI:57540"/>
    </cofactor>
    <text evidence="9">Binds 1 NAD(+) per subunit.</text>
</comment>
<evidence type="ECO:0000256" key="5">
    <source>
        <dbReference type="ARBA" id="ARBA00023027"/>
    </source>
</evidence>
<dbReference type="InterPro" id="IPR035400">
    <property type="entry name" value="Urocanase_N"/>
</dbReference>
<feature type="binding site" evidence="9">
    <location>
        <position position="339"/>
    </location>
    <ligand>
        <name>NAD(+)</name>
        <dbReference type="ChEBI" id="CHEBI:57540"/>
    </ligand>
</feature>
<keyword evidence="9" id="KW-0963">Cytoplasm</keyword>
<dbReference type="GO" id="GO:0016153">
    <property type="term" value="F:urocanate hydratase activity"/>
    <property type="evidence" value="ECO:0007669"/>
    <property type="project" value="UniProtKB-UniRule"/>
</dbReference>
<dbReference type="NCBIfam" id="NF003820">
    <property type="entry name" value="PRK05414.1"/>
    <property type="match status" value="1"/>
</dbReference>
<feature type="binding site" evidence="9">
    <location>
        <begin position="72"/>
        <end position="73"/>
    </location>
    <ligand>
        <name>NAD(+)</name>
        <dbReference type="ChEBI" id="CHEBI:57540"/>
    </ligand>
</feature>
<evidence type="ECO:0000259" key="10">
    <source>
        <dbReference type="Pfam" id="PF01175"/>
    </source>
</evidence>
<comment type="catalytic activity">
    <reaction evidence="8 9">
        <text>4-imidazolone-5-propanoate = trans-urocanate + H2O</text>
        <dbReference type="Rhea" id="RHEA:13101"/>
        <dbReference type="ChEBI" id="CHEBI:15377"/>
        <dbReference type="ChEBI" id="CHEBI:17771"/>
        <dbReference type="ChEBI" id="CHEBI:77893"/>
        <dbReference type="EC" id="4.2.1.49"/>
    </reaction>
</comment>
<feature type="binding site" evidence="9">
    <location>
        <begin position="260"/>
        <end position="261"/>
    </location>
    <ligand>
        <name>NAD(+)</name>
        <dbReference type="ChEBI" id="CHEBI:57540"/>
    </ligand>
</feature>
<keyword evidence="5 9" id="KW-0520">NAD</keyword>
<dbReference type="AlphaFoldDB" id="G4D4T1"/>
<sequence>MFKFKEDIQMNGEHGLYYRENPEILYKVTAQGGGLKDTDTLRCKGWRQETILRMLEFNMENAEIPELLVIYGGNGKGARNWESYWAIVDALKNLEDDETLVVQSGMPVAIFKTHKEAPTVVMATTNIMQATWERFYDLQDKNLTIFAQYTAAPWEYIGTQGVIEGTFETLSAIAIKAFNDDLSGKIYMTAGVGGMGTNQTWAMKMHGGVCLIVDANKKTLEKRIEKDYLDVIAPSMEEAIKMAKDYAARKEPISIGFVGNAADAYEEVLKSDFRPDICSEMCPCHDPISYIPSGYTPEEADQLRIDDREKYLQLARETMKRQLAAMIALKADGVEVFEYGTSIRKECMDAGFPREEAMKIEGFVAAYLRPLFCEGRGPFRWTCLSRDPEDLKVTDDIALEICKGDKLVERWITLARKNLPIEGMPARVCYMGFGERKRFGLAINQAIREGRIKGTVAFSRDNLDSGSIVNPTFESENMPDGGDYISDWPYLNGLLNCAAGCDLIAIQSNYSMGEAVHTGVTMIADGTEEADRRLAAALTVDSGIGVIRHAQAGYQTAKDVANGKGKYTTDSIKVPLWWKPADQVTFGPEGMYR</sequence>
<dbReference type="PANTHER" id="PTHR12216">
    <property type="entry name" value="UROCANATE HYDRATASE"/>
    <property type="match status" value="1"/>
</dbReference>
<dbReference type="PANTHER" id="PTHR12216:SF4">
    <property type="entry name" value="UROCANATE HYDRATASE"/>
    <property type="match status" value="1"/>
</dbReference>
<dbReference type="InterPro" id="IPR038364">
    <property type="entry name" value="Urocanase_central_sf"/>
</dbReference>
<organism evidence="13 14">
    <name type="scientific">Peptoniphilus indolicus ATCC 29427</name>
    <dbReference type="NCBI Taxonomy" id="997350"/>
    <lineage>
        <taxon>Bacteria</taxon>
        <taxon>Bacillati</taxon>
        <taxon>Bacillota</taxon>
        <taxon>Tissierellia</taxon>
        <taxon>Tissierellales</taxon>
        <taxon>Peptoniphilaceae</taxon>
        <taxon>Peptoniphilus</taxon>
    </lineage>
</organism>
<feature type="active site" evidence="9">
    <location>
        <position position="429"/>
    </location>
</feature>
<dbReference type="GO" id="GO:0019556">
    <property type="term" value="P:L-histidine catabolic process to glutamate and formamide"/>
    <property type="evidence" value="ECO:0007669"/>
    <property type="project" value="UniProtKB-UniPathway"/>
</dbReference>
<dbReference type="eggNOG" id="COG2987">
    <property type="taxonomic scope" value="Bacteria"/>
</dbReference>
<evidence type="ECO:0000256" key="9">
    <source>
        <dbReference type="HAMAP-Rule" id="MF_00577"/>
    </source>
</evidence>
<dbReference type="InterPro" id="IPR023637">
    <property type="entry name" value="Urocanase-like"/>
</dbReference>
<dbReference type="InterPro" id="IPR055351">
    <property type="entry name" value="Urocanase"/>
</dbReference>
<evidence type="ECO:0000256" key="2">
    <source>
        <dbReference type="ARBA" id="ARBA00007578"/>
    </source>
</evidence>
<comment type="similarity">
    <text evidence="2 9">Belongs to the urocanase family.</text>
</comment>
<comment type="pathway">
    <text evidence="1 9">Amino-acid degradation; L-histidine degradation into L-glutamate; N-formimidoyl-L-glutamate from L-histidine: step 2/3.</text>
</comment>
<evidence type="ECO:0000256" key="7">
    <source>
        <dbReference type="ARBA" id="ARBA00031640"/>
    </source>
</evidence>
<dbReference type="Gene3D" id="3.40.1770.10">
    <property type="entry name" value="Urocanase superfamily"/>
    <property type="match status" value="1"/>
</dbReference>
<dbReference type="HAMAP" id="MF_00577">
    <property type="entry name" value="HutU"/>
    <property type="match status" value="1"/>
</dbReference>
<dbReference type="EMBL" id="AGBB01000135">
    <property type="protein sequence ID" value="EGY79470.1"/>
    <property type="molecule type" value="Genomic_DNA"/>
</dbReference>
<dbReference type="Pfam" id="PF01175">
    <property type="entry name" value="Urocanase"/>
    <property type="match status" value="1"/>
</dbReference>
<gene>
    <name evidence="13" type="primary">hutU2</name>
    <name evidence="9" type="synonym">hutU</name>
    <name evidence="13" type="ORF">HMPREF9129_1411</name>
</gene>
<comment type="subcellular location">
    <subcellularLocation>
        <location evidence="9">Cytoplasm</location>
    </subcellularLocation>
</comment>
<reference evidence="13 14" key="1">
    <citation type="submission" date="2011-06" db="EMBL/GenBank/DDBJ databases">
        <authorList>
            <person name="Muzny D."/>
            <person name="Qin X."/>
            <person name="Deng J."/>
            <person name="Jiang H."/>
            <person name="Liu Y."/>
            <person name="Qu J."/>
            <person name="Song X.-Z."/>
            <person name="Zhang L."/>
            <person name="Thornton R."/>
            <person name="Coyle M."/>
            <person name="Francisco L."/>
            <person name="Jackson L."/>
            <person name="Javaid M."/>
            <person name="Korchina V."/>
            <person name="Kovar C."/>
            <person name="Mata R."/>
            <person name="Mathew T."/>
            <person name="Ngo R."/>
            <person name="Nguyen L."/>
            <person name="Nguyen N."/>
            <person name="Okwuonu G."/>
            <person name="Ongeri F."/>
            <person name="Pham C."/>
            <person name="Simmons D."/>
            <person name="Wilczek-Boney K."/>
            <person name="Hale W."/>
            <person name="Jakkamsetti A."/>
            <person name="Pham P."/>
            <person name="Ruth R."/>
            <person name="San Lucas F."/>
            <person name="Warren J."/>
            <person name="Zhang J."/>
            <person name="Zhao Z."/>
            <person name="Zhou C."/>
            <person name="Zhu D."/>
            <person name="Lee S."/>
            <person name="Bess C."/>
            <person name="Blankenburg K."/>
            <person name="Forbes L."/>
            <person name="Fu Q."/>
            <person name="Gubbala S."/>
            <person name="Hirani K."/>
            <person name="Jayaseelan J.C."/>
            <person name="Lara F."/>
            <person name="Munidasa M."/>
            <person name="Palculict T."/>
            <person name="Patil S."/>
            <person name="Pu L.-L."/>
            <person name="Saada N."/>
            <person name="Tang L."/>
            <person name="Weissenberger G."/>
            <person name="Zhu Y."/>
            <person name="Hemphill L."/>
            <person name="Shang Y."/>
            <person name="Youmans B."/>
            <person name="Ayvaz T."/>
            <person name="Ross M."/>
            <person name="Santibanez J."/>
            <person name="Aqrawi P."/>
            <person name="Gross S."/>
            <person name="Joshi V."/>
            <person name="Fowler G."/>
            <person name="Nazareth L."/>
            <person name="Reid J."/>
            <person name="Worley K."/>
            <person name="Petrosino J."/>
            <person name="Highlander S."/>
            <person name="Gibbs R."/>
        </authorList>
    </citation>
    <scope>NUCLEOTIDE SEQUENCE [LARGE SCALE GENOMIC DNA]</scope>
    <source>
        <strain evidence="13 14">ATCC 29427</strain>
    </source>
</reference>
<dbReference type="InterPro" id="IPR035401">
    <property type="entry name" value="Urocanase_C"/>
</dbReference>
<keyword evidence="14" id="KW-1185">Reference proteome</keyword>
<evidence type="ECO:0000259" key="11">
    <source>
        <dbReference type="Pfam" id="PF17391"/>
    </source>
</evidence>
<evidence type="ECO:0000259" key="12">
    <source>
        <dbReference type="Pfam" id="PF17392"/>
    </source>
</evidence>
<feature type="binding site" evidence="9">
    <location>
        <begin position="290"/>
        <end position="291"/>
    </location>
    <ligand>
        <name>NAD(+)</name>
        <dbReference type="ChEBI" id="CHEBI:57540"/>
    </ligand>
</feature>
<dbReference type="STRING" id="997350.HMPREF9129_1411"/>
<dbReference type="HOGENOM" id="CLU_018868_0_1_9"/>
<dbReference type="EC" id="4.2.1.49" evidence="3 9"/>
<feature type="binding site" evidence="9">
    <location>
        <begin position="194"/>
        <end position="196"/>
    </location>
    <ligand>
        <name>NAD(+)</name>
        <dbReference type="ChEBI" id="CHEBI:57540"/>
    </ligand>
</feature>
<feature type="binding site" evidence="9">
    <location>
        <position position="214"/>
    </location>
    <ligand>
        <name>NAD(+)</name>
        <dbReference type="ChEBI" id="CHEBI:57540"/>
    </ligand>
</feature>
<feature type="domain" description="Urocanase N-terminal" evidence="11">
    <location>
        <begin position="38"/>
        <end position="154"/>
    </location>
</feature>
<dbReference type="GO" id="GO:0019557">
    <property type="term" value="P:L-histidine catabolic process to glutamate and formate"/>
    <property type="evidence" value="ECO:0007669"/>
    <property type="project" value="UniProtKB-UniPathway"/>
</dbReference>
<dbReference type="SUPFAM" id="SSF111326">
    <property type="entry name" value="Urocanase"/>
    <property type="match status" value="1"/>
</dbReference>
<dbReference type="Pfam" id="PF17391">
    <property type="entry name" value="Urocanase_N"/>
    <property type="match status" value="1"/>
</dbReference>
<dbReference type="PATRIC" id="fig|997350.3.peg.1354"/>
<feature type="domain" description="Urocanase C-terminal" evidence="12">
    <location>
        <begin position="370"/>
        <end position="562"/>
    </location>
</feature>
<keyword evidence="6 9" id="KW-0456">Lyase</keyword>
<evidence type="ECO:0000256" key="3">
    <source>
        <dbReference type="ARBA" id="ARBA00011992"/>
    </source>
</evidence>
<comment type="caution">
    <text evidence="9">Lacks conserved residue(s) required for the propagation of feature annotation.</text>
</comment>
<evidence type="ECO:0000256" key="1">
    <source>
        <dbReference type="ARBA" id="ARBA00004794"/>
    </source>
</evidence>
<dbReference type="Proteomes" id="UP000003422">
    <property type="component" value="Unassembled WGS sequence"/>
</dbReference>
<comment type="function">
    <text evidence="9">Catalyzes the conversion of urocanate to 4-imidazolone-5-propionate.</text>
</comment>